<accession>A0ABU3KZK6</accession>
<feature type="region of interest" description="Disordered" evidence="4">
    <location>
        <begin position="439"/>
        <end position="461"/>
    </location>
</feature>
<reference evidence="6 7" key="1">
    <citation type="submission" date="2022-07" db="EMBL/GenBank/DDBJ databases">
        <title>Pseudidiomarina sp. nov, a marine bacterium isolated from Pacific Ocean.</title>
        <authorList>
            <person name="Wang Y."/>
        </authorList>
    </citation>
    <scope>NUCLEOTIDE SEQUENCE [LARGE SCALE GENOMIC DNA]</scope>
    <source>
        <strain evidence="6 7">GXY010</strain>
    </source>
</reference>
<dbReference type="EC" id="3.1.21.-" evidence="6"/>
<sequence length="461" mass="51831">MAVWKKVKVGDFLFEREGRYKPDAKEIQGLQRIDKIDFSGNFHVANKPSKTDMILIKSGDLVISGINVAKGALGVYHGDADVTATIHYSSYTFDESKVSVEFFKRFLKSPIFIQLLKEQVKGGIKTEIKPKHLLPLEIMLPDKDEQLSILSQFQRIENEDAELKHELTRQQALLKKLRQQILQEAIEGKLTADWREQNPDVKPASELLNHIAAEKAQLVKEKKIKAQKSLLPITVEEKPFDLPQGWEWCRLGDVAYGFQYGTSSKSNKSGDVPVLRMGNIQSGEVDWNDLVYSSDAVEIEKYKLIAGDLLFNRTNSRELVGKTALYRGCQPAIYAGYLVRFHMAGSISSDYANIVMNSRLHSEWCEEVRTDALGQSNINATKLSGFRFPLAPIDEQEIIIDKVDKLLALCDELEVQITQNQSHAEQLMPAVLKEAFSHNSEAKPAAKKTTARIHIPGGSHA</sequence>
<gene>
    <name evidence="6" type="ORF">NOG12_12485</name>
</gene>
<dbReference type="InterPro" id="IPR044946">
    <property type="entry name" value="Restrct_endonuc_typeI_TRD_sf"/>
</dbReference>
<dbReference type="PANTHER" id="PTHR43140">
    <property type="entry name" value="TYPE-1 RESTRICTION ENZYME ECOKI SPECIFICITY PROTEIN"/>
    <property type="match status" value="1"/>
</dbReference>
<keyword evidence="2" id="KW-0680">Restriction system</keyword>
<organism evidence="6 7">
    <name type="scientific">Pseudidiomarina fusca</name>
    <dbReference type="NCBI Taxonomy" id="2965078"/>
    <lineage>
        <taxon>Bacteria</taxon>
        <taxon>Pseudomonadati</taxon>
        <taxon>Pseudomonadota</taxon>
        <taxon>Gammaproteobacteria</taxon>
        <taxon>Alteromonadales</taxon>
        <taxon>Idiomarinaceae</taxon>
        <taxon>Pseudidiomarina</taxon>
    </lineage>
</organism>
<keyword evidence="3" id="KW-0238">DNA-binding</keyword>
<dbReference type="PANTHER" id="PTHR43140:SF1">
    <property type="entry name" value="TYPE I RESTRICTION ENZYME ECOKI SPECIFICITY SUBUNIT"/>
    <property type="match status" value="1"/>
</dbReference>
<evidence type="ECO:0000259" key="5">
    <source>
        <dbReference type="Pfam" id="PF01420"/>
    </source>
</evidence>
<dbReference type="Gene3D" id="3.90.220.20">
    <property type="entry name" value="DNA methylase specificity domains"/>
    <property type="match status" value="2"/>
</dbReference>
<keyword evidence="6" id="KW-0255">Endonuclease</keyword>
<evidence type="ECO:0000313" key="7">
    <source>
        <dbReference type="Proteomes" id="UP001305027"/>
    </source>
</evidence>
<comment type="caution">
    <text evidence="6">The sequence shown here is derived from an EMBL/GenBank/DDBJ whole genome shotgun (WGS) entry which is preliminary data.</text>
</comment>
<dbReference type="CDD" id="cd17524">
    <property type="entry name" value="RMtype1_S_EcoUTORF5051P-TRD2-CR2_like"/>
    <property type="match status" value="1"/>
</dbReference>
<feature type="domain" description="Type I restriction modification DNA specificity" evidence="5">
    <location>
        <begin position="243"/>
        <end position="419"/>
    </location>
</feature>
<evidence type="ECO:0000313" key="6">
    <source>
        <dbReference type="EMBL" id="MDT7526890.1"/>
    </source>
</evidence>
<protein>
    <submittedName>
        <fullName evidence="6">Restriction endonuclease subunit S</fullName>
        <ecNumber evidence="6">3.1.21.-</ecNumber>
    </submittedName>
</protein>
<dbReference type="RefSeq" id="WP_313933431.1">
    <property type="nucleotide sequence ID" value="NZ_JANFPJ010000047.1"/>
</dbReference>
<dbReference type="GO" id="GO:0004519">
    <property type="term" value="F:endonuclease activity"/>
    <property type="evidence" value="ECO:0007669"/>
    <property type="project" value="UniProtKB-KW"/>
</dbReference>
<dbReference type="EMBL" id="JANFPJ010000047">
    <property type="protein sequence ID" value="MDT7526890.1"/>
    <property type="molecule type" value="Genomic_DNA"/>
</dbReference>
<dbReference type="GO" id="GO:0016787">
    <property type="term" value="F:hydrolase activity"/>
    <property type="evidence" value="ECO:0007669"/>
    <property type="project" value="UniProtKB-KW"/>
</dbReference>
<name>A0ABU3KZK6_9GAMM</name>
<dbReference type="Proteomes" id="UP001305027">
    <property type="component" value="Unassembled WGS sequence"/>
</dbReference>
<evidence type="ECO:0000256" key="3">
    <source>
        <dbReference type="ARBA" id="ARBA00023125"/>
    </source>
</evidence>
<keyword evidence="6" id="KW-0540">Nuclease</keyword>
<evidence type="ECO:0000256" key="2">
    <source>
        <dbReference type="ARBA" id="ARBA00022747"/>
    </source>
</evidence>
<proteinExistence type="inferred from homology"/>
<dbReference type="InterPro" id="IPR000055">
    <property type="entry name" value="Restrct_endonuc_typeI_TRD"/>
</dbReference>
<comment type="similarity">
    <text evidence="1">Belongs to the type-I restriction system S methylase family.</text>
</comment>
<keyword evidence="7" id="KW-1185">Reference proteome</keyword>
<dbReference type="SUPFAM" id="SSF116734">
    <property type="entry name" value="DNA methylase specificity domain"/>
    <property type="match status" value="2"/>
</dbReference>
<evidence type="ECO:0000256" key="4">
    <source>
        <dbReference type="SAM" id="MobiDB-lite"/>
    </source>
</evidence>
<evidence type="ECO:0000256" key="1">
    <source>
        <dbReference type="ARBA" id="ARBA00010923"/>
    </source>
</evidence>
<dbReference type="Pfam" id="PF01420">
    <property type="entry name" value="Methylase_S"/>
    <property type="match status" value="1"/>
</dbReference>
<keyword evidence="6" id="KW-0378">Hydrolase</keyword>
<dbReference type="InterPro" id="IPR051212">
    <property type="entry name" value="Type-I_RE_S_subunit"/>
</dbReference>